<dbReference type="CDD" id="cd00603">
    <property type="entry name" value="IPT_PCSR"/>
    <property type="match status" value="1"/>
</dbReference>
<feature type="domain" description="IPT/TIG" evidence="4">
    <location>
        <begin position="876"/>
        <end position="959"/>
    </location>
</feature>
<feature type="signal peptide" evidence="3">
    <location>
        <begin position="1"/>
        <end position="34"/>
    </location>
</feature>
<feature type="domain" description="IPT/TIG" evidence="4">
    <location>
        <begin position="1131"/>
        <end position="1213"/>
    </location>
</feature>
<reference evidence="5 6" key="1">
    <citation type="submission" date="2017-08" db="EMBL/GenBank/DDBJ databases">
        <title>Infants hospitalized years apart are colonized by the same room-sourced microbial strains.</title>
        <authorList>
            <person name="Brooks B."/>
            <person name="Olm M.R."/>
            <person name="Firek B.A."/>
            <person name="Baker R."/>
            <person name="Thomas B.C."/>
            <person name="Morowitz M.J."/>
            <person name="Banfield J.F."/>
        </authorList>
    </citation>
    <scope>NUCLEOTIDE SEQUENCE [LARGE SCALE GENOMIC DNA]</scope>
    <source>
        <strain evidence="5">S2_003_000_R2_14</strain>
    </source>
</reference>
<keyword evidence="1 3" id="KW-0732">Signal</keyword>
<evidence type="ECO:0000256" key="1">
    <source>
        <dbReference type="ARBA" id="ARBA00022729"/>
    </source>
</evidence>
<dbReference type="InterPro" id="IPR056600">
    <property type="entry name" value="GBD_T9SS_assoc"/>
</dbReference>
<dbReference type="InterPro" id="IPR013783">
    <property type="entry name" value="Ig-like_fold"/>
</dbReference>
<dbReference type="Gene3D" id="2.60.120.380">
    <property type="match status" value="2"/>
</dbReference>
<feature type="domain" description="IPT/TIG" evidence="4">
    <location>
        <begin position="1046"/>
        <end position="1129"/>
    </location>
</feature>
<comment type="caution">
    <text evidence="5">The sequence shown here is derived from an EMBL/GenBank/DDBJ whole genome shotgun (WGS) entry which is preliminary data.</text>
</comment>
<dbReference type="Pfam" id="PF01833">
    <property type="entry name" value="TIG"/>
    <property type="match status" value="8"/>
</dbReference>
<evidence type="ECO:0000256" key="2">
    <source>
        <dbReference type="SAM" id="MobiDB-lite"/>
    </source>
</evidence>
<dbReference type="CDD" id="cd00102">
    <property type="entry name" value="IPT"/>
    <property type="match status" value="7"/>
</dbReference>
<dbReference type="Gene3D" id="2.60.40.10">
    <property type="entry name" value="Immunoglobulins"/>
    <property type="match status" value="8"/>
</dbReference>
<feature type="domain" description="IPT/TIG" evidence="4">
    <location>
        <begin position="1216"/>
        <end position="1299"/>
    </location>
</feature>
<feature type="domain" description="IPT/TIG" evidence="4">
    <location>
        <begin position="610"/>
        <end position="693"/>
    </location>
</feature>
<gene>
    <name evidence="5" type="ORF">DI536_16045</name>
</gene>
<sequence>MRNENSSKVPLNAMSLLNRSVLVAAVVLAGGAFAQPTNDTCANAEALVVPTNGTPVLSTIAPRIDLAAGTAEASLSCNTGAKNTVWYSFVAPTTGNYVIESCDTATNYDSVLAVYTGSCASPVAPPSGTACVDQGCPSGSASRVVLALTQGTQYYAQLAVWSSSTPTNAYVGQIRVVAPLPPSNDTCDPSVPEVALNRTVSFVSNAATANDGQVGGNLDGGAGTCFLGVGNSTTAASNLSPGRDVVHRFTPATAGRYNVRLTSSNSSVNSTLHASDSCIAGTPPQTYAPPQCIAASNRTSSLAEQLACVPLAAGQPVYLWADETALSAAGQGLSLDVSRCIEETEPNDTPVTASALSCTVTGGIRTAGDVDFFALGGAPAGSRVFALVEAAASNSTNFDLRVTTSTRTLEYDDSNAATAFGDSSGLVCGTPLTGAPAYLRVTHNSSSTIAEPYTIYSKIEVGAPSPEIEPNETVATATGGSLYFSGSIQDGGTDVDFFSVSANEGDIIFAALDSVPDRNDAGTTASFNLTLNLFDSTGALLVSGDDSSTTVTLAPNPDAGLTAITPTVPGDALVWRARSTGTYALRVGKTSGTTVTAYGLSVSVGCADAAPTLTNFTPTSGVPTGGQAVTLTGTNFSVRSVVRFGTGVASVDSISPTELVVRTPASATGGDVSVTVTNGVGLVATASGPYTYEDPPGVPPTLTGVSPTSGRTSGGALVTLTGTVFRADAGVFFEVEGVNQPATAVTRNSTTQLVATTPAHAAGSAVVRVVNTDGLSAQLDGGFLYLGPPTIATVTPNSGLTPGGQLITITGTNFRAGTTVTIGGTAATSVTPATDGLSLTTVTPSSSTNGVKDVVVTTSDGQTATLTGGFTYNYAPPTLASVSPASGFASGNTLITLTGANFLTAPTVTVGGVAATAVSRTSSTSITARTPAGTPGPAPIVVTNSDGQTTTATVNFTYVPAPTVASISPSNGSALGGTRITISGTDFTPGARVTIGGVPAFAVAVSSATTLTATTNSGAPGTYDVVVTNPDTQSATLAAGFTLDAAPLLTSLSPIGGSTAGGTVVTLTGSGFRQGAEVIFGSTPATAVTVVSDTELTATTAMHPLGVVSVSVRNQDGQSAELARSFRFVDPPSLTAIAPTSGDAAGGTTVRLTGAGFSQAATVTFGGAAASQVTLISATELDVVTPPHAAGAVDVAVTVDGATATLAGAFTYTRGAPSVAAAAPRTGPIEGGTLVTITGSGFADGATVTFGGTAATSVVVASADLIRAVAPAHAAGVVDIVVTNDDSQAGALSGGFTYTAASGGPDNSITDGGSGAVGTDPSPTPTPGGVSCGCTSFDGSMFGFAGLGLVALLSRRRRRS</sequence>
<dbReference type="InterPro" id="IPR002909">
    <property type="entry name" value="IPT_dom"/>
</dbReference>
<name>A0A2W5TH27_9BACT</name>
<proteinExistence type="predicted"/>
<feature type="domain" description="IPT/TIG" evidence="4">
    <location>
        <begin position="788"/>
        <end position="873"/>
    </location>
</feature>
<evidence type="ECO:0000256" key="3">
    <source>
        <dbReference type="SAM" id="SignalP"/>
    </source>
</evidence>
<feature type="compositionally biased region" description="Low complexity" evidence="2">
    <location>
        <begin position="1317"/>
        <end position="1328"/>
    </location>
</feature>
<feature type="domain" description="IPT/TIG" evidence="4">
    <location>
        <begin position="699"/>
        <end position="786"/>
    </location>
</feature>
<dbReference type="InterPro" id="IPR052387">
    <property type="entry name" value="Fibrocystin"/>
</dbReference>
<dbReference type="EMBL" id="QFQP01000013">
    <property type="protein sequence ID" value="PZR11846.1"/>
    <property type="molecule type" value="Genomic_DNA"/>
</dbReference>
<feature type="domain" description="IPT/TIG" evidence="4">
    <location>
        <begin position="961"/>
        <end position="1044"/>
    </location>
</feature>
<organism evidence="5 6">
    <name type="scientific">Archangium gephyra</name>
    <dbReference type="NCBI Taxonomy" id="48"/>
    <lineage>
        <taxon>Bacteria</taxon>
        <taxon>Pseudomonadati</taxon>
        <taxon>Myxococcota</taxon>
        <taxon>Myxococcia</taxon>
        <taxon>Myxococcales</taxon>
        <taxon>Cystobacterineae</taxon>
        <taxon>Archangiaceae</taxon>
        <taxon>Archangium</taxon>
    </lineage>
</organism>
<dbReference type="InterPro" id="IPR014756">
    <property type="entry name" value="Ig_E-set"/>
</dbReference>
<dbReference type="SUPFAM" id="SSF81296">
    <property type="entry name" value="E set domains"/>
    <property type="match status" value="8"/>
</dbReference>
<dbReference type="Pfam" id="PF23759">
    <property type="entry name" value="GBD_T9SS_assoc"/>
    <property type="match status" value="1"/>
</dbReference>
<feature type="region of interest" description="Disordered" evidence="2">
    <location>
        <begin position="1303"/>
        <end position="1328"/>
    </location>
</feature>
<protein>
    <recommendedName>
        <fullName evidence="4">IPT/TIG domain-containing protein</fullName>
    </recommendedName>
</protein>
<evidence type="ECO:0000313" key="6">
    <source>
        <dbReference type="Proteomes" id="UP000249061"/>
    </source>
</evidence>
<accession>A0A2W5TH27</accession>
<dbReference type="SMART" id="SM00429">
    <property type="entry name" value="IPT"/>
    <property type="match status" value="8"/>
</dbReference>
<dbReference type="Proteomes" id="UP000249061">
    <property type="component" value="Unassembled WGS sequence"/>
</dbReference>
<evidence type="ECO:0000313" key="5">
    <source>
        <dbReference type="EMBL" id="PZR11846.1"/>
    </source>
</evidence>
<dbReference type="PANTHER" id="PTHR46769:SF2">
    <property type="entry name" value="FIBROCYSTIN-L ISOFORM 2 PRECURSOR-RELATED"/>
    <property type="match status" value="1"/>
</dbReference>
<evidence type="ECO:0000259" key="4">
    <source>
        <dbReference type="SMART" id="SM00429"/>
    </source>
</evidence>
<feature type="chain" id="PRO_5015942250" description="IPT/TIG domain-containing protein" evidence="3">
    <location>
        <begin position="35"/>
        <end position="1360"/>
    </location>
</feature>
<dbReference type="PANTHER" id="PTHR46769">
    <property type="entry name" value="POLYCYSTIC KIDNEY AND HEPATIC DISEASE 1 (AUTOSOMAL RECESSIVE)-LIKE 1"/>
    <property type="match status" value="1"/>
</dbReference>